<proteinExistence type="predicted"/>
<dbReference type="EMBL" id="RBSH01000249">
    <property type="protein sequence ID" value="RMR97357.1"/>
    <property type="molecule type" value="Genomic_DNA"/>
</dbReference>
<reference evidence="1 2" key="1">
    <citation type="submission" date="2018-08" db="EMBL/GenBank/DDBJ databases">
        <title>Recombination of ecologically and evolutionarily significant loci maintains genetic cohesion in the Pseudomonas syringae species complex.</title>
        <authorList>
            <person name="Dillon M."/>
            <person name="Thakur S."/>
            <person name="Almeida R.N.D."/>
            <person name="Weir B.S."/>
            <person name="Guttman D.S."/>
        </authorList>
    </citation>
    <scope>NUCLEOTIDE SEQUENCE [LARGE SCALE GENOMIC DNA]</scope>
    <source>
        <strain evidence="1 2">ICMP 5019</strain>
    </source>
</reference>
<evidence type="ECO:0000313" key="1">
    <source>
        <dbReference type="EMBL" id="RMR97357.1"/>
    </source>
</evidence>
<comment type="caution">
    <text evidence="1">The sequence shown here is derived from an EMBL/GenBank/DDBJ whole genome shotgun (WGS) entry which is preliminary data.</text>
</comment>
<dbReference type="Proteomes" id="UP000272613">
    <property type="component" value="Unassembled WGS sequence"/>
</dbReference>
<gene>
    <name evidence="1" type="ORF">ALP74_200468</name>
</gene>
<dbReference type="NCBIfam" id="NF041886">
    <property type="entry name" value="Rmf_CrpP_fam"/>
    <property type="match status" value="1"/>
</dbReference>
<protein>
    <recommendedName>
        <fullName evidence="3">CrpP family protein</fullName>
    </recommendedName>
</protein>
<accession>A0AB37QNG8</accession>
<organism evidence="1 2">
    <name type="scientific">Pseudomonas coronafaciens pv. garcae</name>
    <dbReference type="NCBI Taxonomy" id="251653"/>
    <lineage>
        <taxon>Bacteria</taxon>
        <taxon>Pseudomonadati</taxon>
        <taxon>Pseudomonadota</taxon>
        <taxon>Gammaproteobacteria</taxon>
        <taxon>Pseudomonadales</taxon>
        <taxon>Pseudomonadaceae</taxon>
        <taxon>Pseudomonas</taxon>
        <taxon>Pseudomonas coronafaciens</taxon>
    </lineage>
</organism>
<evidence type="ECO:0000313" key="2">
    <source>
        <dbReference type="Proteomes" id="UP000272613"/>
    </source>
</evidence>
<name>A0AB37QNG8_9PSED</name>
<evidence type="ECO:0008006" key="3">
    <source>
        <dbReference type="Google" id="ProtNLM"/>
    </source>
</evidence>
<sequence>MKKSPHSGSLRYVQTATRESPVVRAVPDAKRDTADRRRFNNPHHAVRRARADAARSGLPLHACPYQHPAMRASWLKGFAQAQQQSFNF</sequence>
<dbReference type="NCBIfam" id="NF033696">
    <property type="entry name" value="CrpP_fam"/>
    <property type="match status" value="1"/>
</dbReference>
<dbReference type="AlphaFoldDB" id="A0AB37QNG8"/>